<accession>A0ABV8JEU8</accession>
<dbReference type="Proteomes" id="UP001595843">
    <property type="component" value="Unassembled WGS sequence"/>
</dbReference>
<dbReference type="PANTHER" id="PTHR14969">
    <property type="entry name" value="SPHINGOSINE-1-PHOSPHATE PHOSPHOHYDROLASE"/>
    <property type="match status" value="1"/>
</dbReference>
<dbReference type="InterPro" id="IPR036938">
    <property type="entry name" value="PAP2/HPO_sf"/>
</dbReference>
<feature type="transmembrane region" description="Helical" evidence="1">
    <location>
        <begin position="191"/>
        <end position="210"/>
    </location>
</feature>
<feature type="transmembrane region" description="Helical" evidence="1">
    <location>
        <begin position="161"/>
        <end position="179"/>
    </location>
</feature>
<keyword evidence="1" id="KW-1133">Transmembrane helix</keyword>
<dbReference type="Pfam" id="PF01569">
    <property type="entry name" value="PAP2"/>
    <property type="match status" value="1"/>
</dbReference>
<dbReference type="PANTHER" id="PTHR14969:SF13">
    <property type="entry name" value="AT30094P"/>
    <property type="match status" value="1"/>
</dbReference>
<dbReference type="SUPFAM" id="SSF48317">
    <property type="entry name" value="Acid phosphatase/Vanadium-dependent haloperoxidase"/>
    <property type="match status" value="1"/>
</dbReference>
<keyword evidence="1" id="KW-0812">Transmembrane</keyword>
<evidence type="ECO:0000259" key="2">
    <source>
        <dbReference type="SMART" id="SM00014"/>
    </source>
</evidence>
<comment type="caution">
    <text evidence="3">The sequence shown here is derived from an EMBL/GenBank/DDBJ whole genome shotgun (WGS) entry which is preliminary data.</text>
</comment>
<dbReference type="RefSeq" id="WP_380704408.1">
    <property type="nucleotide sequence ID" value="NZ_JBHSAP010000009.1"/>
</dbReference>
<evidence type="ECO:0000313" key="4">
    <source>
        <dbReference type="Proteomes" id="UP001595843"/>
    </source>
</evidence>
<evidence type="ECO:0000256" key="1">
    <source>
        <dbReference type="SAM" id="Phobius"/>
    </source>
</evidence>
<dbReference type="InterPro" id="IPR000326">
    <property type="entry name" value="PAP2/HPO"/>
</dbReference>
<name>A0ABV8JEU8_9BACL</name>
<dbReference type="CDD" id="cd03392">
    <property type="entry name" value="PAP2_like_2"/>
    <property type="match status" value="1"/>
</dbReference>
<sequence length="222" mass="24892">MKKWWPLLIGMVLMTSLTLTFVDGFLEIAEEVTERESRVVDQSLIQWTATLHTPALTGLMKGVTELGSVWWLTAGTVVTVVFLLQRRKIRYAMVVMVGMAGTAAMNMVLKNAYARARPEENPMVQVDGYSFPSGHAMGSIAFYGLLWYLTVKSRLAPRIKGVLSVGWVLLILLIGWSRIYLGVHYPTDVAAGYMAGAIMVFQSIAVSEGYRHYKRKREKRAL</sequence>
<feature type="domain" description="Phosphatidic acid phosphatase type 2/haloperoxidase" evidence="2">
    <location>
        <begin position="92"/>
        <end position="204"/>
    </location>
</feature>
<proteinExistence type="predicted"/>
<protein>
    <submittedName>
        <fullName evidence="3">Phosphatase PAP2 family protein</fullName>
    </submittedName>
</protein>
<reference evidence="4" key="1">
    <citation type="journal article" date="2019" name="Int. J. Syst. Evol. Microbiol.">
        <title>The Global Catalogue of Microorganisms (GCM) 10K type strain sequencing project: providing services to taxonomists for standard genome sequencing and annotation.</title>
        <authorList>
            <consortium name="The Broad Institute Genomics Platform"/>
            <consortium name="The Broad Institute Genome Sequencing Center for Infectious Disease"/>
            <person name="Wu L."/>
            <person name="Ma J."/>
        </authorList>
    </citation>
    <scope>NUCLEOTIDE SEQUENCE [LARGE SCALE GENOMIC DNA]</scope>
    <source>
        <strain evidence="4">IBRC-M 10813</strain>
    </source>
</reference>
<dbReference type="EMBL" id="JBHSAP010000009">
    <property type="protein sequence ID" value="MFC4076985.1"/>
    <property type="molecule type" value="Genomic_DNA"/>
</dbReference>
<keyword evidence="4" id="KW-1185">Reference proteome</keyword>
<feature type="transmembrane region" description="Helical" evidence="1">
    <location>
        <begin position="129"/>
        <end position="149"/>
    </location>
</feature>
<gene>
    <name evidence="3" type="ORF">ACFOUO_09180</name>
</gene>
<feature type="transmembrane region" description="Helical" evidence="1">
    <location>
        <begin position="68"/>
        <end position="84"/>
    </location>
</feature>
<organism evidence="3 4">
    <name type="scientific">Salinithrix halophila</name>
    <dbReference type="NCBI Taxonomy" id="1485204"/>
    <lineage>
        <taxon>Bacteria</taxon>
        <taxon>Bacillati</taxon>
        <taxon>Bacillota</taxon>
        <taxon>Bacilli</taxon>
        <taxon>Bacillales</taxon>
        <taxon>Thermoactinomycetaceae</taxon>
        <taxon>Salinithrix</taxon>
    </lineage>
</organism>
<dbReference type="Gene3D" id="1.20.144.10">
    <property type="entry name" value="Phosphatidic acid phosphatase type 2/haloperoxidase"/>
    <property type="match status" value="2"/>
</dbReference>
<dbReference type="SMART" id="SM00014">
    <property type="entry name" value="acidPPc"/>
    <property type="match status" value="1"/>
</dbReference>
<feature type="transmembrane region" description="Helical" evidence="1">
    <location>
        <begin position="91"/>
        <end position="109"/>
    </location>
</feature>
<keyword evidence="1" id="KW-0472">Membrane</keyword>
<evidence type="ECO:0000313" key="3">
    <source>
        <dbReference type="EMBL" id="MFC4076985.1"/>
    </source>
</evidence>